<keyword evidence="8 15" id="KW-0378">Hydrolase</keyword>
<dbReference type="PATRIC" id="fig|1434123.4.peg.52"/>
<dbReference type="InterPro" id="IPR011149">
    <property type="entry name" value="Pol2_small_arc"/>
</dbReference>
<organism evidence="19 20">
    <name type="scientific">Methanosarcina vacuolata Z-761</name>
    <dbReference type="NCBI Taxonomy" id="1434123"/>
    <lineage>
        <taxon>Archaea</taxon>
        <taxon>Methanobacteriati</taxon>
        <taxon>Methanobacteriota</taxon>
        <taxon>Stenosarchaea group</taxon>
        <taxon>Methanomicrobia</taxon>
        <taxon>Methanosarcinales</taxon>
        <taxon>Methanosarcinaceae</taxon>
        <taxon>Methanosarcina</taxon>
    </lineage>
</organism>
<dbReference type="InterPro" id="IPR024826">
    <property type="entry name" value="DNA_pol_delta/II_ssu"/>
</dbReference>
<evidence type="ECO:0000313" key="20">
    <source>
        <dbReference type="Proteomes" id="UP000033096"/>
    </source>
</evidence>
<dbReference type="GO" id="GO:0042575">
    <property type="term" value="C:DNA polymerase complex"/>
    <property type="evidence" value="ECO:0007669"/>
    <property type="project" value="TreeGrafter"/>
</dbReference>
<feature type="compositionally biased region" description="Low complexity" evidence="16">
    <location>
        <begin position="170"/>
        <end position="179"/>
    </location>
</feature>
<dbReference type="EC" id="2.7.7.7" evidence="15"/>
<evidence type="ECO:0000256" key="14">
    <source>
        <dbReference type="ARBA" id="ARBA00049244"/>
    </source>
</evidence>
<dbReference type="GO" id="GO:0003677">
    <property type="term" value="F:DNA binding"/>
    <property type="evidence" value="ECO:0007669"/>
    <property type="project" value="UniProtKB-UniRule"/>
</dbReference>
<dbReference type="SUPFAM" id="SSF56300">
    <property type="entry name" value="Metallo-dependent phosphatases"/>
    <property type="match status" value="1"/>
</dbReference>
<keyword evidence="7 15" id="KW-0540">Nuclease</keyword>
<evidence type="ECO:0000256" key="13">
    <source>
        <dbReference type="ARBA" id="ARBA00024817"/>
    </source>
</evidence>
<keyword evidence="5 15" id="KW-0548">Nucleotidyltransferase</keyword>
<keyword evidence="12 15" id="KW-0511">Multifunctional enzyme</keyword>
<comment type="function">
    <text evidence="13 15">Possesses two activities: a DNA synthesis (polymerase) and an exonucleolytic activity that degrades single-stranded DNA in the 3' to 5' direction. Has a template-primer preference which is characteristic of a replicative DNA polymerase.</text>
</comment>
<gene>
    <name evidence="15" type="primary">polB</name>
    <name evidence="19" type="ORF">MSVAZ_0077</name>
</gene>
<reference evidence="19 20" key="1">
    <citation type="submission" date="2014-07" db="EMBL/GenBank/DDBJ databases">
        <title>Methanogenic archaea and the global carbon cycle.</title>
        <authorList>
            <person name="Henriksen J.R."/>
            <person name="Luke J."/>
            <person name="Reinhart S."/>
            <person name="Benedict M.N."/>
            <person name="Youngblut N.D."/>
            <person name="Metcalf M.E."/>
            <person name="Whitaker R.J."/>
            <person name="Metcalf W.W."/>
        </authorList>
    </citation>
    <scope>NUCLEOTIDE SEQUENCE [LARGE SCALE GENOMIC DNA]</scope>
    <source>
        <strain evidence="19 20">Z-761</strain>
    </source>
</reference>
<dbReference type="PANTHER" id="PTHR10416:SF0">
    <property type="entry name" value="DNA POLYMERASE DELTA SUBUNIT 2"/>
    <property type="match status" value="1"/>
</dbReference>
<dbReference type="InterPro" id="IPR007185">
    <property type="entry name" value="DNA_pol_a/d/e_bsu"/>
</dbReference>
<dbReference type="PANTHER" id="PTHR10416">
    <property type="entry name" value="DNA POLYMERASE DELTA SUBUNIT 2"/>
    <property type="match status" value="1"/>
</dbReference>
<dbReference type="NCBIfam" id="NF003118">
    <property type="entry name" value="PRK04036.1-3"/>
    <property type="match status" value="1"/>
</dbReference>
<evidence type="ECO:0000256" key="4">
    <source>
        <dbReference type="ARBA" id="ARBA00022679"/>
    </source>
</evidence>
<keyword evidence="6 15" id="KW-0235">DNA replication</keyword>
<feature type="domain" description="DNA polymerase alpha/delta/epsilon subunit B" evidence="18">
    <location>
        <begin position="424"/>
        <end position="624"/>
    </location>
</feature>
<dbReference type="EMBL" id="CP009520">
    <property type="protein sequence ID" value="AKB42346.1"/>
    <property type="molecule type" value="Genomic_DNA"/>
</dbReference>
<dbReference type="Pfam" id="PF04042">
    <property type="entry name" value="DNA_pol_E_B"/>
    <property type="match status" value="1"/>
</dbReference>
<keyword evidence="11 15" id="KW-0238">DNA-binding</keyword>
<evidence type="ECO:0000256" key="3">
    <source>
        <dbReference type="ARBA" id="ARBA00011315"/>
    </source>
</evidence>
<dbReference type="KEGG" id="mvc:MSVAZ_0077"/>
<dbReference type="HAMAP" id="MF_00325">
    <property type="entry name" value="DNApol_II_A_arch"/>
    <property type="match status" value="1"/>
</dbReference>
<dbReference type="GeneID" id="24808430"/>
<feature type="compositionally biased region" description="Polar residues" evidence="16">
    <location>
        <begin position="85"/>
        <end position="100"/>
    </location>
</feature>
<accession>A0A0E3LGD8</accession>
<dbReference type="GO" id="GO:0006271">
    <property type="term" value="P:DNA strand elongation involved in DNA replication"/>
    <property type="evidence" value="ECO:0007669"/>
    <property type="project" value="TreeGrafter"/>
</dbReference>
<dbReference type="Pfam" id="PF01336">
    <property type="entry name" value="tRNA_anti-codon"/>
    <property type="match status" value="1"/>
</dbReference>
<feature type="region of interest" description="Disordered" evidence="16">
    <location>
        <begin position="85"/>
        <end position="138"/>
    </location>
</feature>
<dbReference type="STRING" id="1434123.MSVAZ_0077"/>
<dbReference type="NCBIfam" id="NF003116">
    <property type="entry name" value="PRK04036.1-1"/>
    <property type="match status" value="1"/>
</dbReference>
<keyword evidence="9 15" id="KW-0269">Exonuclease</keyword>
<dbReference type="Proteomes" id="UP000033096">
    <property type="component" value="Chromosome"/>
</dbReference>
<dbReference type="NCBIfam" id="NF003120">
    <property type="entry name" value="PRK04036.1-5"/>
    <property type="match status" value="1"/>
</dbReference>
<feature type="domain" description="OB" evidence="17">
    <location>
        <begin position="333"/>
        <end position="394"/>
    </location>
</feature>
<evidence type="ECO:0000256" key="7">
    <source>
        <dbReference type="ARBA" id="ARBA00022722"/>
    </source>
</evidence>
<keyword evidence="4 15" id="KW-0808">Transferase</keyword>
<dbReference type="GO" id="GO:0003887">
    <property type="term" value="F:DNA-directed DNA polymerase activity"/>
    <property type="evidence" value="ECO:0007669"/>
    <property type="project" value="UniProtKB-UniRule"/>
</dbReference>
<evidence type="ECO:0000259" key="18">
    <source>
        <dbReference type="Pfam" id="PF04042"/>
    </source>
</evidence>
<dbReference type="CDD" id="cd07386">
    <property type="entry name" value="MPP_DNA_pol_II_small_archeal_C"/>
    <property type="match status" value="1"/>
</dbReference>
<sequence length="680" mass="74899">MEKKDIIRTVMEKEYQISPEAVELIYSSNSPEDLLKYVLSTVNASVIVISIEDIDLEGFDAFSAGESHSDKIHASSTEERKILSGTSILSSRSDNPSSEPDSFLVPDPLSEPVLSSEPDVITTASDPSIKLSQDDVPDSSVQGIVLDKAYEPDPDIPDASNIQDIPDASNTPNTPNTLNTQSITVLSDEALASDLASDSFSSVKTTTPTFSFHPSLDANRPVSSFFGQENSLSSIPSNRSFRTEPSSSTSERGIFSSSIDEYKHYPGKNPVTVVSDITGHSTCVGEYMQFVQYFRDRYSRLSEIIRSRINARPIESLKRRSFRRGGDGGSEEISIIGMVSDINSTTNGHKILSLEDPTGSFSVLIRNSDKELFELASKILLDEVIGVTGSITNDGSLMIATKLIQPDVPNNVQRRTGSHGKAILISDVHVGSSQFMEDAWLDFLDFLKGESDSEDMRELAASVRYLVVAGDIVDGIGIYPDQELELDILDVYDQYRKAAEYFREIPEHIRVIISPGNHDAVRQAEPQPALPESIQAYFSENIVFVGNPAFLELDGVRLLIYHGRSIDDLVASVPGVSYQEPAGAVLEMLKRRHLAPTYGSRVSISPEKKDYFIIDPVPDIIHTGHVHTLGVQHYKNVLLVNSGTWQGQTEFQKRVNLVPVPARVPIVDLENFDVKILPFD</sequence>
<dbReference type="Gene3D" id="3.60.21.50">
    <property type="match status" value="1"/>
</dbReference>
<keyword evidence="20" id="KW-1185">Reference proteome</keyword>
<dbReference type="InterPro" id="IPR029052">
    <property type="entry name" value="Metallo-depent_PP-like"/>
</dbReference>
<dbReference type="AlphaFoldDB" id="A0A0E3LGD8"/>
<dbReference type="EC" id="3.1.11.1" evidence="15"/>
<evidence type="ECO:0000259" key="17">
    <source>
        <dbReference type="Pfam" id="PF01336"/>
    </source>
</evidence>
<protein>
    <recommendedName>
        <fullName evidence="15">DNA polymerase II small subunit</fullName>
        <shortName evidence="15">Pol II</shortName>
        <ecNumber evidence="15">2.7.7.7</ecNumber>
    </recommendedName>
    <alternativeName>
        <fullName evidence="15">Exodeoxyribonuclease small subunit</fullName>
        <ecNumber evidence="15">3.1.11.1</ecNumber>
    </alternativeName>
</protein>
<evidence type="ECO:0000256" key="2">
    <source>
        <dbReference type="ARBA" id="ARBA00006035"/>
    </source>
</evidence>
<evidence type="ECO:0000256" key="15">
    <source>
        <dbReference type="HAMAP-Rule" id="MF_00325"/>
    </source>
</evidence>
<dbReference type="InterPro" id="IPR004365">
    <property type="entry name" value="NA-bd_OB_tRNA"/>
</dbReference>
<evidence type="ECO:0000256" key="12">
    <source>
        <dbReference type="ARBA" id="ARBA00023268"/>
    </source>
</evidence>
<comment type="catalytic activity">
    <reaction evidence="14 15">
        <text>DNA(n) + a 2'-deoxyribonucleoside 5'-triphosphate = DNA(n+1) + diphosphate</text>
        <dbReference type="Rhea" id="RHEA:22508"/>
        <dbReference type="Rhea" id="RHEA-COMP:17339"/>
        <dbReference type="Rhea" id="RHEA-COMP:17340"/>
        <dbReference type="ChEBI" id="CHEBI:33019"/>
        <dbReference type="ChEBI" id="CHEBI:61560"/>
        <dbReference type="ChEBI" id="CHEBI:173112"/>
        <dbReference type="EC" id="2.7.7.7"/>
    </reaction>
</comment>
<evidence type="ECO:0000256" key="6">
    <source>
        <dbReference type="ARBA" id="ARBA00022705"/>
    </source>
</evidence>
<comment type="similarity">
    <text evidence="2 15">Belongs to the DNA polymerase delta/II small subunit family.</text>
</comment>
<evidence type="ECO:0000256" key="8">
    <source>
        <dbReference type="ARBA" id="ARBA00022801"/>
    </source>
</evidence>
<dbReference type="PIRSF" id="PIRSF000803">
    <property type="entry name" value="Arc_Pol2_small"/>
    <property type="match status" value="1"/>
</dbReference>
<name>A0A0E3LGD8_9EURY</name>
<evidence type="ECO:0000256" key="1">
    <source>
        <dbReference type="ARBA" id="ARBA00000563"/>
    </source>
</evidence>
<evidence type="ECO:0000313" key="19">
    <source>
        <dbReference type="EMBL" id="AKB42346.1"/>
    </source>
</evidence>
<evidence type="ECO:0000256" key="5">
    <source>
        <dbReference type="ARBA" id="ARBA00022695"/>
    </source>
</evidence>
<dbReference type="GO" id="GO:0008310">
    <property type="term" value="F:single-stranded DNA 3'-5' DNA exonuclease activity"/>
    <property type="evidence" value="ECO:0007669"/>
    <property type="project" value="UniProtKB-EC"/>
</dbReference>
<comment type="subunit">
    <text evidence="3 15">Heterodimer of a large subunit and a small subunit.</text>
</comment>
<keyword evidence="10 15" id="KW-0239">DNA-directed DNA polymerase</keyword>
<evidence type="ECO:0000256" key="10">
    <source>
        <dbReference type="ARBA" id="ARBA00022932"/>
    </source>
</evidence>
<dbReference type="GO" id="GO:0006308">
    <property type="term" value="P:DNA catabolic process"/>
    <property type="evidence" value="ECO:0007669"/>
    <property type="project" value="UniProtKB-UniRule"/>
</dbReference>
<dbReference type="CDD" id="cd04490">
    <property type="entry name" value="PolII_SU_OBF"/>
    <property type="match status" value="1"/>
</dbReference>
<feature type="region of interest" description="Disordered" evidence="16">
    <location>
        <begin position="150"/>
        <end position="179"/>
    </location>
</feature>
<dbReference type="RefSeq" id="WP_048116667.1">
    <property type="nucleotide sequence ID" value="NZ_CP009520.1"/>
</dbReference>
<evidence type="ECO:0000256" key="16">
    <source>
        <dbReference type="SAM" id="MobiDB-lite"/>
    </source>
</evidence>
<feature type="region of interest" description="Disordered" evidence="16">
    <location>
        <begin position="229"/>
        <end position="254"/>
    </location>
</feature>
<evidence type="ECO:0000256" key="11">
    <source>
        <dbReference type="ARBA" id="ARBA00023125"/>
    </source>
</evidence>
<dbReference type="FunFam" id="3.60.21.50:FF:000003">
    <property type="entry name" value="DNA polymerase II small subunit"/>
    <property type="match status" value="1"/>
</dbReference>
<evidence type="ECO:0000256" key="9">
    <source>
        <dbReference type="ARBA" id="ARBA00022839"/>
    </source>
</evidence>
<proteinExistence type="inferred from homology"/>
<dbReference type="HOGENOM" id="CLU_027850_1_0_2"/>
<comment type="catalytic activity">
    <reaction evidence="1 15">
        <text>Exonucleolytic cleavage in the 3'- to 5'-direction to yield nucleoside 5'-phosphates.</text>
        <dbReference type="EC" id="3.1.11.1"/>
    </reaction>
</comment>